<dbReference type="GO" id="GO:0015344">
    <property type="term" value="F:siderophore uptake transmembrane transporter activity"/>
    <property type="evidence" value="ECO:0007669"/>
    <property type="project" value="TreeGrafter"/>
</dbReference>
<reference evidence="15 16" key="1">
    <citation type="submission" date="2006-10" db="EMBL/GenBank/DDBJ databases">
        <title>Complete sequence of chromosome of Pelobacter propionicus DSM 2379.</title>
        <authorList>
            <consortium name="US DOE Joint Genome Institute"/>
            <person name="Copeland A."/>
            <person name="Lucas S."/>
            <person name="Lapidus A."/>
            <person name="Barry K."/>
            <person name="Detter J.C."/>
            <person name="Glavina del Rio T."/>
            <person name="Hammon N."/>
            <person name="Israni S."/>
            <person name="Dalin E."/>
            <person name="Tice H."/>
            <person name="Pitluck S."/>
            <person name="Saunders E."/>
            <person name="Brettin T."/>
            <person name="Bruce D."/>
            <person name="Han C."/>
            <person name="Tapia R."/>
            <person name="Schmutz J."/>
            <person name="Larimer F."/>
            <person name="Land M."/>
            <person name="Hauser L."/>
            <person name="Kyrpides N."/>
            <person name="Kim E."/>
            <person name="Lovley D."/>
            <person name="Richardson P."/>
        </authorList>
    </citation>
    <scope>NUCLEOTIDE SEQUENCE [LARGE SCALE GENOMIC DNA]</scope>
    <source>
        <strain evidence="16">DSM 2379 / NBRC 103807 / OttBd1</strain>
    </source>
</reference>
<dbReference type="InterPro" id="IPR012910">
    <property type="entry name" value="Plug_dom"/>
</dbReference>
<evidence type="ECO:0000256" key="2">
    <source>
        <dbReference type="ARBA" id="ARBA00022448"/>
    </source>
</evidence>
<name>A1ANF4_PELPD</name>
<evidence type="ECO:0000259" key="13">
    <source>
        <dbReference type="Pfam" id="PF00593"/>
    </source>
</evidence>
<keyword evidence="6 11" id="KW-0798">TonB box</keyword>
<feature type="domain" description="TonB-dependent receptor-like beta-barrel" evidence="13">
    <location>
        <begin position="262"/>
        <end position="676"/>
    </location>
</feature>
<accession>A1ANF4</accession>
<dbReference type="HOGENOM" id="CLU_008287_18_4_7"/>
<dbReference type="Pfam" id="PF07715">
    <property type="entry name" value="Plug"/>
    <property type="match status" value="1"/>
</dbReference>
<evidence type="ECO:0000256" key="6">
    <source>
        <dbReference type="ARBA" id="ARBA00023077"/>
    </source>
</evidence>
<dbReference type="eggNOG" id="COG4771">
    <property type="taxonomic scope" value="Bacteria"/>
</dbReference>
<dbReference type="Gene3D" id="2.170.130.10">
    <property type="entry name" value="TonB-dependent receptor, plug domain"/>
    <property type="match status" value="1"/>
</dbReference>
<comment type="subcellular location">
    <subcellularLocation>
        <location evidence="1 10">Cell outer membrane</location>
        <topology evidence="1 10">Multi-pass membrane protein</topology>
    </subcellularLocation>
</comment>
<dbReference type="InterPro" id="IPR000531">
    <property type="entry name" value="Beta-barrel_TonB"/>
</dbReference>
<dbReference type="PANTHER" id="PTHR30069:SF29">
    <property type="entry name" value="HEMOGLOBIN AND HEMOGLOBIN-HAPTOGLOBIN-BINDING PROTEIN 1-RELATED"/>
    <property type="match status" value="1"/>
</dbReference>
<evidence type="ECO:0000313" key="16">
    <source>
        <dbReference type="Proteomes" id="UP000006732"/>
    </source>
</evidence>
<evidence type="ECO:0000256" key="1">
    <source>
        <dbReference type="ARBA" id="ARBA00004571"/>
    </source>
</evidence>
<keyword evidence="9 10" id="KW-0998">Cell outer membrane</keyword>
<feature type="domain" description="TonB-dependent receptor plug" evidence="14">
    <location>
        <begin position="52"/>
        <end position="156"/>
    </location>
</feature>
<keyword evidence="4 10" id="KW-0812">Transmembrane</keyword>
<dbReference type="EMBL" id="CP000482">
    <property type="protein sequence ID" value="ABK98874.1"/>
    <property type="molecule type" value="Genomic_DNA"/>
</dbReference>
<dbReference type="KEGG" id="ppd:Ppro_1253"/>
<evidence type="ECO:0000256" key="3">
    <source>
        <dbReference type="ARBA" id="ARBA00022452"/>
    </source>
</evidence>
<protein>
    <submittedName>
        <fullName evidence="15">TonB-dependent receptor, plug</fullName>
    </submittedName>
</protein>
<dbReference type="Proteomes" id="UP000006732">
    <property type="component" value="Chromosome"/>
</dbReference>
<feature type="chain" id="PRO_5002632278" evidence="12">
    <location>
        <begin position="22"/>
        <end position="702"/>
    </location>
</feature>
<dbReference type="Pfam" id="PF00593">
    <property type="entry name" value="TonB_dep_Rec_b-barrel"/>
    <property type="match status" value="1"/>
</dbReference>
<dbReference type="PROSITE" id="PS52016">
    <property type="entry name" value="TONB_DEPENDENT_REC_3"/>
    <property type="match status" value="1"/>
</dbReference>
<dbReference type="InterPro" id="IPR036942">
    <property type="entry name" value="Beta-barrel_TonB_sf"/>
</dbReference>
<evidence type="ECO:0000313" key="15">
    <source>
        <dbReference type="EMBL" id="ABK98874.1"/>
    </source>
</evidence>
<dbReference type="GO" id="GO:0044718">
    <property type="term" value="P:siderophore transmembrane transport"/>
    <property type="evidence" value="ECO:0007669"/>
    <property type="project" value="TreeGrafter"/>
</dbReference>
<dbReference type="InterPro" id="IPR037066">
    <property type="entry name" value="Plug_dom_sf"/>
</dbReference>
<evidence type="ECO:0000256" key="8">
    <source>
        <dbReference type="ARBA" id="ARBA00023170"/>
    </source>
</evidence>
<dbReference type="InterPro" id="IPR039426">
    <property type="entry name" value="TonB-dep_rcpt-like"/>
</dbReference>
<dbReference type="OrthoDB" id="9800913at2"/>
<keyword evidence="3 10" id="KW-1134">Transmembrane beta strand</keyword>
<gene>
    <name evidence="15" type="ordered locus">Ppro_1253</name>
</gene>
<evidence type="ECO:0000256" key="5">
    <source>
        <dbReference type="ARBA" id="ARBA00022729"/>
    </source>
</evidence>
<dbReference type="GO" id="GO:0009279">
    <property type="term" value="C:cell outer membrane"/>
    <property type="evidence" value="ECO:0007669"/>
    <property type="project" value="UniProtKB-SubCell"/>
</dbReference>
<keyword evidence="8 15" id="KW-0675">Receptor</keyword>
<keyword evidence="5 12" id="KW-0732">Signal</keyword>
<dbReference type="SUPFAM" id="SSF56935">
    <property type="entry name" value="Porins"/>
    <property type="match status" value="1"/>
</dbReference>
<dbReference type="Gene3D" id="2.40.170.20">
    <property type="entry name" value="TonB-dependent receptor, beta-barrel domain"/>
    <property type="match status" value="1"/>
</dbReference>
<evidence type="ECO:0000256" key="9">
    <source>
        <dbReference type="ARBA" id="ARBA00023237"/>
    </source>
</evidence>
<comment type="similarity">
    <text evidence="10 11">Belongs to the TonB-dependent receptor family.</text>
</comment>
<evidence type="ECO:0000256" key="11">
    <source>
        <dbReference type="RuleBase" id="RU003357"/>
    </source>
</evidence>
<evidence type="ECO:0000256" key="12">
    <source>
        <dbReference type="SAM" id="SignalP"/>
    </source>
</evidence>
<sequence length="702" mass="77536">MRKLPAYLGVLSLICSAVPVARGEEASQDRESMKHLTMEEIVVTDTAVTDPAATVVGVKTIEKGRSTTIPDVLENEAGIDISRKALVGDTGDTLKIRGLSGNRIMLNIDGRSVNAAGVQGGYFVDWSTIPLDNIEKVEVIYGGGSVKYGNNAGGGVINVITKKPTEKPTVSMYGNFGAGDHISDMQNYRVTHTYKVGPIGYSIAGSYQHADEYLWNNDYEAKNIAAKLYVDMPFRGEMTLGMQYTDVDRGFALSNRLSSKINDPNYDVKRNDAYPLSSGDSFSPGAGNVTTAGPGANWNKTKYLLDFGYKQPIGTALVEFKAYKNHEDRHEKNYSANWINSSYSNGKLVLDRTVKSDRSYGGSLELFVPIRDHEIAIGAERKIIATGGQDVDYVDTAYGVKGTVADSNGDSAHMWGIYLQDSWSVTDSFLLTPGVRYDLYKGPTSEGGQLEDYGVSFSLTGTYKLTDSDVVTASVYRKYLTPSAPDAAWWSDGYGQYYTKELKLERNNAIEMAYQHSFSPKDYLKLSAYHYMIDDYISRFSRTDGRGCYNIDRVRLTGVSLEGATEPLPWVALRGNVTYQKSKKKGDSMDPAQVSDELEYLPEWKGNAGVDFRLPYAATFSVKERVVGITKTVQSYTEKGTTTYKRLQLSPHATTDIELRVPVTQHGELSVYCENLLDHHYQERYGYALPGRIVGASAKVSF</sequence>
<dbReference type="AlphaFoldDB" id="A1ANF4"/>
<evidence type="ECO:0000256" key="10">
    <source>
        <dbReference type="PROSITE-ProRule" id="PRU01360"/>
    </source>
</evidence>
<keyword evidence="2 10" id="KW-0813">Transport</keyword>
<organism evidence="15 16">
    <name type="scientific">Pelobacter propionicus (strain DSM 2379 / NBRC 103807 / OttBd1)</name>
    <dbReference type="NCBI Taxonomy" id="338966"/>
    <lineage>
        <taxon>Bacteria</taxon>
        <taxon>Pseudomonadati</taxon>
        <taxon>Thermodesulfobacteriota</taxon>
        <taxon>Desulfuromonadia</taxon>
        <taxon>Desulfuromonadales</taxon>
        <taxon>Desulfuromonadaceae</taxon>
        <taxon>Pelobacter</taxon>
    </lineage>
</organism>
<feature type="signal peptide" evidence="12">
    <location>
        <begin position="1"/>
        <end position="21"/>
    </location>
</feature>
<keyword evidence="16" id="KW-1185">Reference proteome</keyword>
<evidence type="ECO:0000256" key="7">
    <source>
        <dbReference type="ARBA" id="ARBA00023136"/>
    </source>
</evidence>
<proteinExistence type="inferred from homology"/>
<evidence type="ECO:0000256" key="4">
    <source>
        <dbReference type="ARBA" id="ARBA00022692"/>
    </source>
</evidence>
<dbReference type="PANTHER" id="PTHR30069">
    <property type="entry name" value="TONB-DEPENDENT OUTER MEMBRANE RECEPTOR"/>
    <property type="match status" value="1"/>
</dbReference>
<dbReference type="STRING" id="338966.Ppro_1253"/>
<keyword evidence="7 10" id="KW-0472">Membrane</keyword>
<evidence type="ECO:0000259" key="14">
    <source>
        <dbReference type="Pfam" id="PF07715"/>
    </source>
</evidence>